<evidence type="ECO:0000256" key="2">
    <source>
        <dbReference type="ARBA" id="ARBA00022729"/>
    </source>
</evidence>
<comment type="similarity">
    <text evidence="1">Belongs to the leucine-binding protein family.</text>
</comment>
<sequence length="403" mass="45357">MVIMTKWLLVLLTVYCSALFAAEPNVFRVYLDADRTGHIESARSIEQGVRVAFSEVGDQIGGVPVEFVVLDHRGNSLRSLKNMERFSKDPNGLVYISGIHSPPLIKYRQFINESQMLTLVPWAAGAPITRYPSSENNFVFRLSVDDSKVGRILVKHALANQCQQPQLMLENTAWGKSNYEAMKSALPEELKAKVQVTWFNWGISDIDARIKIRESIDANADCLLLVSNSREGRLIVQGVSDLKLHMPVYSHWGITGGDFAQKVSLEIRDNAQLHFIQSCFNFYSQQNNDFQQDVFKRAQALYPDDYATRNIAAPAGFVHSYDLAKIFLHAADNTGLTHDAKLNQRKLKASLESLTAPIQGLIKQYHQPFRVFSSQDLDAHEALGPDDLCMAKYDENNAVKIIH</sequence>
<dbReference type="Proteomes" id="UP000093173">
    <property type="component" value="Unassembled WGS sequence"/>
</dbReference>
<reference evidence="5" key="1">
    <citation type="submission" date="2016-06" db="EMBL/GenBank/DDBJ databases">
        <authorList>
            <person name="Hehemann J.-H."/>
            <person name="Arevalo P."/>
            <person name="Datta M.S."/>
            <person name="Polz M.F."/>
        </authorList>
    </citation>
    <scope>NUCLEOTIDE SEQUENCE [LARGE SCALE GENOMIC DNA]</scope>
    <source>
        <strain evidence="5">9CSC122</strain>
    </source>
</reference>
<dbReference type="InterPro" id="IPR051010">
    <property type="entry name" value="BCAA_transport"/>
</dbReference>
<organism evidence="4 5">
    <name type="scientific">Vibrio genomosp. F10</name>
    <dbReference type="NCBI Taxonomy" id="723171"/>
    <lineage>
        <taxon>Bacteria</taxon>
        <taxon>Pseudomonadati</taxon>
        <taxon>Pseudomonadota</taxon>
        <taxon>Gammaproteobacteria</taxon>
        <taxon>Vibrionales</taxon>
        <taxon>Vibrionaceae</taxon>
        <taxon>Vibrio</taxon>
    </lineage>
</organism>
<dbReference type="AlphaFoldDB" id="A0A1B9QY51"/>
<keyword evidence="5" id="KW-1185">Reference proteome</keyword>
<dbReference type="InterPro" id="IPR028081">
    <property type="entry name" value="Leu-bd"/>
</dbReference>
<evidence type="ECO:0000313" key="5">
    <source>
        <dbReference type="Proteomes" id="UP000093173"/>
    </source>
</evidence>
<proteinExistence type="inferred from homology"/>
<evidence type="ECO:0000259" key="3">
    <source>
        <dbReference type="Pfam" id="PF13458"/>
    </source>
</evidence>
<dbReference type="Pfam" id="PF13458">
    <property type="entry name" value="Peripla_BP_6"/>
    <property type="match status" value="1"/>
</dbReference>
<dbReference type="Gene3D" id="3.40.50.2300">
    <property type="match status" value="2"/>
</dbReference>
<protein>
    <recommendedName>
        <fullName evidence="3">Leucine-binding protein domain-containing protein</fullName>
    </recommendedName>
</protein>
<keyword evidence="2" id="KW-0732">Signal</keyword>
<accession>A0A1B9QY51</accession>
<dbReference type="PANTHER" id="PTHR30483:SF6">
    <property type="entry name" value="PERIPLASMIC BINDING PROTEIN OF ABC TRANSPORTER FOR NATURAL AMINO ACIDS"/>
    <property type="match status" value="1"/>
</dbReference>
<feature type="domain" description="Leucine-binding protein" evidence="3">
    <location>
        <begin position="40"/>
        <end position="360"/>
    </location>
</feature>
<gene>
    <name evidence="4" type="ORF">A6E14_11560</name>
</gene>
<dbReference type="InterPro" id="IPR028082">
    <property type="entry name" value="Peripla_BP_I"/>
</dbReference>
<dbReference type="EMBL" id="MAJZ01000569">
    <property type="protein sequence ID" value="OCH75096.1"/>
    <property type="molecule type" value="Genomic_DNA"/>
</dbReference>
<dbReference type="SUPFAM" id="SSF53822">
    <property type="entry name" value="Periplasmic binding protein-like I"/>
    <property type="match status" value="1"/>
</dbReference>
<dbReference type="PANTHER" id="PTHR30483">
    <property type="entry name" value="LEUCINE-SPECIFIC-BINDING PROTEIN"/>
    <property type="match status" value="1"/>
</dbReference>
<evidence type="ECO:0000256" key="1">
    <source>
        <dbReference type="ARBA" id="ARBA00010062"/>
    </source>
</evidence>
<evidence type="ECO:0000313" key="4">
    <source>
        <dbReference type="EMBL" id="OCH75096.1"/>
    </source>
</evidence>
<name>A0A1B9QY51_9VIBR</name>
<comment type="caution">
    <text evidence="4">The sequence shown here is derived from an EMBL/GenBank/DDBJ whole genome shotgun (WGS) entry which is preliminary data.</text>
</comment>
<dbReference type="CDD" id="cd19979">
    <property type="entry name" value="PBP1_ABC_ligand_binding-like"/>
    <property type="match status" value="1"/>
</dbReference>